<evidence type="ECO:0000313" key="2">
    <source>
        <dbReference type="WBParaSite" id="ACAC_0001228401-mRNA-1"/>
    </source>
</evidence>
<dbReference type="InterPro" id="IPR017850">
    <property type="entry name" value="Alkaline_phosphatase_core_sf"/>
</dbReference>
<dbReference type="AlphaFoldDB" id="A0A0K0DL43"/>
<dbReference type="PANTHER" id="PTHR10974">
    <property type="entry name" value="FI08016P-RELATED"/>
    <property type="match status" value="1"/>
</dbReference>
<dbReference type="Pfam" id="PF02995">
    <property type="entry name" value="DUF229"/>
    <property type="match status" value="1"/>
</dbReference>
<dbReference type="Gene3D" id="3.40.720.10">
    <property type="entry name" value="Alkaline Phosphatase, subunit A"/>
    <property type="match status" value="1"/>
</dbReference>
<dbReference type="GO" id="GO:0005615">
    <property type="term" value="C:extracellular space"/>
    <property type="evidence" value="ECO:0007669"/>
    <property type="project" value="TreeGrafter"/>
</dbReference>
<reference evidence="1" key="1">
    <citation type="submission" date="2012-09" db="EMBL/GenBank/DDBJ databases">
        <authorList>
            <person name="Martin A.A."/>
        </authorList>
    </citation>
    <scope>NUCLEOTIDE SEQUENCE</scope>
</reference>
<keyword evidence="1" id="KW-1185">Reference proteome</keyword>
<organism evidence="1 2">
    <name type="scientific">Angiostrongylus cantonensis</name>
    <name type="common">Rat lungworm</name>
    <dbReference type="NCBI Taxonomy" id="6313"/>
    <lineage>
        <taxon>Eukaryota</taxon>
        <taxon>Metazoa</taxon>
        <taxon>Ecdysozoa</taxon>
        <taxon>Nematoda</taxon>
        <taxon>Chromadorea</taxon>
        <taxon>Rhabditida</taxon>
        <taxon>Rhabditina</taxon>
        <taxon>Rhabditomorpha</taxon>
        <taxon>Strongyloidea</taxon>
        <taxon>Metastrongylidae</taxon>
        <taxon>Angiostrongylus</taxon>
    </lineage>
</organism>
<accession>A0A0K0DL43</accession>
<dbReference type="STRING" id="6313.A0A0K0DL43"/>
<dbReference type="WBParaSite" id="ACAC_0001228401-mRNA-1">
    <property type="protein sequence ID" value="ACAC_0001228401-mRNA-1"/>
    <property type="gene ID" value="ACAC_0001228401"/>
</dbReference>
<reference evidence="2" key="2">
    <citation type="submission" date="2017-02" db="UniProtKB">
        <authorList>
            <consortium name="WormBaseParasite"/>
        </authorList>
    </citation>
    <scope>IDENTIFICATION</scope>
</reference>
<dbReference type="InterPro" id="IPR004245">
    <property type="entry name" value="DUF229"/>
</dbReference>
<dbReference type="PANTHER" id="PTHR10974:SF75">
    <property type="entry name" value="SULFATASE DOMAIN-CONTAINING PROTEIN"/>
    <property type="match status" value="1"/>
</dbReference>
<proteinExistence type="predicted"/>
<dbReference type="Proteomes" id="UP000035642">
    <property type="component" value="Unassembled WGS sequence"/>
</dbReference>
<protein>
    <submittedName>
        <fullName evidence="2">Sulfatase domain-containing protein</fullName>
    </submittedName>
</protein>
<name>A0A0K0DL43_ANGCA</name>
<dbReference type="SUPFAM" id="SSF53649">
    <property type="entry name" value="Alkaline phosphatase-like"/>
    <property type="match status" value="1"/>
</dbReference>
<sequence>MTAQDFDVGMAYYPNCLGFNRTEADHIWRPFELRIWKSDSLKKSFDESCSERHLEMMDYLEKFMRAYPGTPKVAQVWPTTLAHETLKNLYHADEQFLAFFKKNRELIDQSFFIMVGDHGPRREGIGETRLGQYENLNPFLIVLIPSKYRNTSIHHQLYKKSNELITHFDLHATLMDILKLQPESGFTDTSYRDLGPLSKGSSLFREWRGVRNCRTLPIPSAYCICQYNKTAVTDQELIAKLGNFFAEQLNEFLRYSGLKDKCQMQYYNSIEDGDAVIYDMAVYLKPSGGLVTAHVRSSSAGLKLSSGFSRLNRYGRQGDCLVGNPLRPLCHCTGATDP</sequence>
<evidence type="ECO:0000313" key="1">
    <source>
        <dbReference type="Proteomes" id="UP000035642"/>
    </source>
</evidence>